<evidence type="ECO:0000313" key="3">
    <source>
        <dbReference type="Proteomes" id="UP001344447"/>
    </source>
</evidence>
<proteinExistence type="predicted"/>
<accession>A0AAN7YZG7</accession>
<dbReference type="SUPFAM" id="SSF52058">
    <property type="entry name" value="L domain-like"/>
    <property type="match status" value="1"/>
</dbReference>
<comment type="caution">
    <text evidence="2">The sequence shown here is derived from an EMBL/GenBank/DDBJ whole genome shotgun (WGS) entry which is preliminary data.</text>
</comment>
<organism evidence="2 3">
    <name type="scientific">Dictyostelium firmibasis</name>
    <dbReference type="NCBI Taxonomy" id="79012"/>
    <lineage>
        <taxon>Eukaryota</taxon>
        <taxon>Amoebozoa</taxon>
        <taxon>Evosea</taxon>
        <taxon>Eumycetozoa</taxon>
        <taxon>Dictyostelia</taxon>
        <taxon>Dictyosteliales</taxon>
        <taxon>Dictyosteliaceae</taxon>
        <taxon>Dictyostelium</taxon>
    </lineage>
</organism>
<protein>
    <recommendedName>
        <fullName evidence="4">FNIP repeat-containing protein</fullName>
    </recommendedName>
</protein>
<dbReference type="Proteomes" id="UP001344447">
    <property type="component" value="Unassembled WGS sequence"/>
</dbReference>
<dbReference type="PANTHER" id="PTHR32134:SF92">
    <property type="entry name" value="FNIP REPEAT-CONTAINING PROTEIN"/>
    <property type="match status" value="1"/>
</dbReference>
<dbReference type="InterPro" id="IPR051251">
    <property type="entry name" value="STK_FNIP-Repeat"/>
</dbReference>
<dbReference type="Pfam" id="PF05725">
    <property type="entry name" value="FNIP"/>
    <property type="match status" value="6"/>
</dbReference>
<dbReference type="EMBL" id="JAVFKY010000001">
    <property type="protein sequence ID" value="KAK5582247.1"/>
    <property type="molecule type" value="Genomic_DNA"/>
</dbReference>
<dbReference type="AlphaFoldDB" id="A0AAN7YZG7"/>
<evidence type="ECO:0000313" key="2">
    <source>
        <dbReference type="EMBL" id="KAK5582247.1"/>
    </source>
</evidence>
<evidence type="ECO:0008006" key="4">
    <source>
        <dbReference type="Google" id="ProtNLM"/>
    </source>
</evidence>
<dbReference type="InterPro" id="IPR008615">
    <property type="entry name" value="FNIP"/>
</dbReference>
<evidence type="ECO:0000256" key="1">
    <source>
        <dbReference type="ARBA" id="ARBA00022737"/>
    </source>
</evidence>
<reference evidence="2 3" key="1">
    <citation type="submission" date="2023-11" db="EMBL/GenBank/DDBJ databases">
        <title>Dfirmibasis_genome.</title>
        <authorList>
            <person name="Edelbroek B."/>
            <person name="Kjellin J."/>
            <person name="Jerlstrom-Hultqvist J."/>
            <person name="Soderbom F."/>
        </authorList>
    </citation>
    <scope>NUCLEOTIDE SEQUENCE [LARGE SCALE GENOMIC DNA]</scope>
    <source>
        <strain evidence="2 3">TNS-C-14</strain>
    </source>
</reference>
<name>A0AAN7YZG7_9MYCE</name>
<sequence>MEEINNNYNDKLFFKVWRNIFLKDKILEHLKLYSYNYWPRIFSDCQSIKKRETKEYLNSIHLISFPKYYVNDLDFLNKSKFDDYTDASMSDSDDDYEIEKERHQPNPYVAIKKKEKYQISSLKNQRENHISKKNRKFSFKRSAINNINDDTSSSSFSDSDSGSDIQDNNFYSDDELYSKYDENPPFKDENVIKSILPFTLESIFIDFRRNSYFESPNCTIQNLPESVKYLKIGDLYKDWFINSYFQNGNGENLTSLNLGESFNQEITPNLLPPNLLELTIGSDFTKQLKPNTLPITLKYLYIGYSFNVEISQVGILPNSLTDLRLARYDRQFKGNLISSLNNLKKLILPSYNHTIAIGSLPQSLEYLTLGNSFKSQIKEGALPNNLKYLKIESNWKQEIQTKLLPKSLKTLKFKSYALDIINLPSNLKYLYCGELNNKALHKNNNLISLVKSKFGNDSGSDGQLPKTLQSFKSGSFNKIIYSNDFPNGLTNLDLRSFNQQLTPSTLPNTIKYLKLRDFNNGGKPLKKDCLPQQLMRLEFNLFNQPIESLPNQCLEVVYLGNNFNQSLAEGILPKTLKFLNISCHTYDKDIHLPNEIMVLKFSPPICDASKFNLSDSFFNKINDFRTFNLTLPIPPNCTKLSIPQVVSQKIPENSLPTSIRSIKLEDFPMGQIDSILANNIKYLTNLVELEVLDYKELLESNLPNTIQILKLTKKSTQLISPLVFPSLKEIHIKDDGCPIILNDDPTAFPYLDSIYVKISNTKFLDSIKQKNYFKYIKLFK</sequence>
<gene>
    <name evidence="2" type="ORF">RB653_003830</name>
</gene>
<keyword evidence="3" id="KW-1185">Reference proteome</keyword>
<keyword evidence="1" id="KW-0677">Repeat</keyword>
<dbReference type="PANTHER" id="PTHR32134">
    <property type="entry name" value="FNIP REPEAT-CONTAINING PROTEIN"/>
    <property type="match status" value="1"/>
</dbReference>